<dbReference type="PANTHER" id="PTHR42886:SF53">
    <property type="entry name" value="ALPHA_BETA-HYDROLASES SUPERFAMILY PROTEIN"/>
    <property type="match status" value="1"/>
</dbReference>
<dbReference type="GO" id="GO:0006508">
    <property type="term" value="P:proteolysis"/>
    <property type="evidence" value="ECO:0007669"/>
    <property type="project" value="InterPro"/>
</dbReference>
<sequence>IIFCHGYKGFKDWGAWNLAGKEFAKNNFFFVKFNFSHNGGTIEDPIDFPDLDAFGNNNFSHELDDFDRVITCLKNAKDYSKEIDLENITLIGHSRGGGSALIKASENPEIKRVITWAGVSDFKIRFDEGTPGFKKWENDGVMYVENSRTKQMMPHFFQFYKDFKKNESRLDVKCAVEKLEIPYLVIHGTNDKSVLPFEGENLFSWNKNNKIERIKGADHVFSARHPWESDKLPDDLKKVIYIS</sequence>
<organism evidence="1">
    <name type="scientific">marine metagenome</name>
    <dbReference type="NCBI Taxonomy" id="408172"/>
    <lineage>
        <taxon>unclassified sequences</taxon>
        <taxon>metagenomes</taxon>
        <taxon>ecological metagenomes</taxon>
    </lineage>
</organism>
<accession>A0A383C2Y5</accession>
<dbReference type="AlphaFoldDB" id="A0A383C2Y5"/>
<feature type="non-terminal residue" evidence="1">
    <location>
        <position position="1"/>
    </location>
</feature>
<dbReference type="SUPFAM" id="SSF53474">
    <property type="entry name" value="alpha/beta-Hydrolases"/>
    <property type="match status" value="1"/>
</dbReference>
<dbReference type="InterPro" id="IPR029058">
    <property type="entry name" value="AB_hydrolase_fold"/>
</dbReference>
<gene>
    <name evidence="1" type="ORF">METZ01_LOCUS478809</name>
</gene>
<dbReference type="PANTHER" id="PTHR42886">
    <property type="entry name" value="RE40534P-RELATED"/>
    <property type="match status" value="1"/>
</dbReference>
<protein>
    <submittedName>
        <fullName evidence="1">Uncharacterized protein</fullName>
    </submittedName>
</protein>
<name>A0A383C2Y5_9ZZZZ</name>
<proteinExistence type="predicted"/>
<dbReference type="Gene3D" id="3.40.50.1820">
    <property type="entry name" value="alpha/beta hydrolase"/>
    <property type="match status" value="1"/>
</dbReference>
<reference evidence="1" key="1">
    <citation type="submission" date="2018-05" db="EMBL/GenBank/DDBJ databases">
        <authorList>
            <person name="Lanie J.A."/>
            <person name="Ng W.-L."/>
            <person name="Kazmierczak K.M."/>
            <person name="Andrzejewski T.M."/>
            <person name="Davidsen T.M."/>
            <person name="Wayne K.J."/>
            <person name="Tettelin H."/>
            <person name="Glass J.I."/>
            <person name="Rusch D."/>
            <person name="Podicherti R."/>
            <person name="Tsui H.-C.T."/>
            <person name="Winkler M.E."/>
        </authorList>
    </citation>
    <scope>NUCLEOTIDE SEQUENCE</scope>
</reference>
<dbReference type="EMBL" id="UINC01204983">
    <property type="protein sequence ID" value="SVE25955.1"/>
    <property type="molecule type" value="Genomic_DNA"/>
</dbReference>
<dbReference type="GO" id="GO:0008236">
    <property type="term" value="F:serine-type peptidase activity"/>
    <property type="evidence" value="ECO:0007669"/>
    <property type="project" value="InterPro"/>
</dbReference>
<evidence type="ECO:0000313" key="1">
    <source>
        <dbReference type="EMBL" id="SVE25955.1"/>
    </source>
</evidence>
<feature type="non-terminal residue" evidence="1">
    <location>
        <position position="243"/>
    </location>
</feature>